<evidence type="ECO:0000256" key="1">
    <source>
        <dbReference type="SAM" id="SignalP"/>
    </source>
</evidence>
<feature type="chain" id="PRO_5037087060" evidence="1">
    <location>
        <begin position="24"/>
        <end position="862"/>
    </location>
</feature>
<dbReference type="Proteomes" id="UP000663720">
    <property type="component" value="Chromosome"/>
</dbReference>
<accession>A0A975BDL5</accession>
<keyword evidence="3" id="KW-1185">Reference proteome</keyword>
<dbReference type="KEGG" id="dli:dnl_57820"/>
<dbReference type="EMBL" id="CP061799">
    <property type="protein sequence ID" value="QTA83378.1"/>
    <property type="molecule type" value="Genomic_DNA"/>
</dbReference>
<evidence type="ECO:0000313" key="2">
    <source>
        <dbReference type="EMBL" id="QTA83378.1"/>
    </source>
</evidence>
<protein>
    <submittedName>
        <fullName evidence="2">Uncharacterized protein</fullName>
    </submittedName>
</protein>
<proteinExistence type="predicted"/>
<dbReference type="RefSeq" id="WP_207689240.1">
    <property type="nucleotide sequence ID" value="NZ_CP061799.1"/>
</dbReference>
<gene>
    <name evidence="2" type="ORF">dnl_57820</name>
</gene>
<feature type="signal peptide" evidence="1">
    <location>
        <begin position="1"/>
        <end position="23"/>
    </location>
</feature>
<keyword evidence="1" id="KW-0732">Signal</keyword>
<dbReference type="AlphaFoldDB" id="A0A975BDL5"/>
<evidence type="ECO:0000313" key="3">
    <source>
        <dbReference type="Proteomes" id="UP000663720"/>
    </source>
</evidence>
<sequence>MKKFWVLTIVFFAVLCLTAPVWSQDDQNKKIEDITEEVLSGPSDLNPEKILGPGGIGIKTHKDLLMSFGATVRFIPTQETDYDFGMSESVPGYFYTEGVKAFANSAMTSASAASNVYTSSIAINNAIAADRGIRSAFDEYANSLYQANSVLGAAVKPAADGAAQIQSAANAAATLATGQTATLYTTALTAGKIASQTYEAAIKAKDMAVAGEALAAIASDKDYQAAVAAQNLAAAQARAAAVATPYVMKAALNAAKTQAGDSGAAALQAVFADPDYQAAMAAGNTAAAEAAAQAVVVKAAGAAGDTAASGVIKDKAAPVIAGGDTIAASAAAKITGNPDAVAANIMDAVAYTTALNAKVQAFSPYYLATSFLKTHSNESGSVNDGYFRTETKLFFNAMPKDKKWSFYAALEYDKPIDTNTVDNRGGKDGDSSNFGLERLNASIELVDGLRLHGGWDIWGMDVIEAASMVYGDDNAGFWLNGKYNPVDFSIAWIKLQENDFQNGPADHTSSNDADRDLIAGYMDYKFRENDKVRFFYGFDRIRSVPSLDLTAAIASEAGLQDYAGIYGNNGINGADAASPEIDAHTIGAYYLGHYNIIELMLEGAYKFGSADDTGLAGVDNGVNTIKFNDFDISSYAVAADIGFELKDMVGWHSFKPHMGFTYTSGDDDPNDDKLSGYSGITNAQRFSRMWGGENTIIGDTNLVLGTALYGYIPELYGNGTPVFVGGLQNMAGMGNGRGDNPGLTMYSLGITVRPKIYLIYRTNANVFYWNEDFYVGNMVEPVTVDASGLKKQRYTLVAAGYVGTEWDNEITLALSQNMFIKTQASLFFPGEAVEDVTFALSGGREKSDSIASRLALELIWNF</sequence>
<reference evidence="2" key="1">
    <citation type="journal article" date="2021" name="Microb. Physiol.">
        <title>Proteogenomic Insights into the Physiology of Marine, Sulfate-Reducing, Filamentous Desulfonema limicola and Desulfonema magnum.</title>
        <authorList>
            <person name="Schnaars V."/>
            <person name="Wohlbrand L."/>
            <person name="Scheve S."/>
            <person name="Hinrichs C."/>
            <person name="Reinhardt R."/>
            <person name="Rabus R."/>
        </authorList>
    </citation>
    <scope>NUCLEOTIDE SEQUENCE</scope>
    <source>
        <strain evidence="2">5ac10</strain>
    </source>
</reference>
<organism evidence="2 3">
    <name type="scientific">Desulfonema limicola</name>
    <dbReference type="NCBI Taxonomy" id="45656"/>
    <lineage>
        <taxon>Bacteria</taxon>
        <taxon>Pseudomonadati</taxon>
        <taxon>Thermodesulfobacteriota</taxon>
        <taxon>Desulfobacteria</taxon>
        <taxon>Desulfobacterales</taxon>
        <taxon>Desulfococcaceae</taxon>
        <taxon>Desulfonema</taxon>
    </lineage>
</organism>
<name>A0A975BDL5_9BACT</name>